<dbReference type="EMBL" id="JACHMY010000001">
    <property type="protein sequence ID" value="MBB5840591.1"/>
    <property type="molecule type" value="Genomic_DNA"/>
</dbReference>
<name>A0A7W9JEC1_9ACTN</name>
<dbReference type="AlphaFoldDB" id="A0A7W9JEC1"/>
<evidence type="ECO:0000313" key="2">
    <source>
        <dbReference type="EMBL" id="MBB5840591.1"/>
    </source>
</evidence>
<proteinExistence type="predicted"/>
<evidence type="ECO:0000313" key="3">
    <source>
        <dbReference type="Proteomes" id="UP000549971"/>
    </source>
</evidence>
<reference evidence="2 3" key="1">
    <citation type="submission" date="2020-08" db="EMBL/GenBank/DDBJ databases">
        <title>Sequencing the genomes of 1000 actinobacteria strains.</title>
        <authorList>
            <person name="Klenk H.-P."/>
        </authorList>
    </citation>
    <scope>NUCLEOTIDE SEQUENCE [LARGE SCALE GENOMIC DNA]</scope>
    <source>
        <strain evidence="2 3">DSM 28967</strain>
    </source>
</reference>
<organism evidence="2 3">
    <name type="scientific">Kribbella italica</name>
    <dbReference type="NCBI Taxonomy" id="1540520"/>
    <lineage>
        <taxon>Bacteria</taxon>
        <taxon>Bacillati</taxon>
        <taxon>Actinomycetota</taxon>
        <taxon>Actinomycetes</taxon>
        <taxon>Propionibacteriales</taxon>
        <taxon>Kribbellaceae</taxon>
        <taxon>Kribbella</taxon>
    </lineage>
</organism>
<dbReference type="Proteomes" id="UP000549971">
    <property type="component" value="Unassembled WGS sequence"/>
</dbReference>
<gene>
    <name evidence="2" type="ORF">HDA39_007325</name>
</gene>
<feature type="domain" description="DUF6879" evidence="1">
    <location>
        <begin position="5"/>
        <end position="166"/>
    </location>
</feature>
<dbReference type="Pfam" id="PF21806">
    <property type="entry name" value="DUF6879"/>
    <property type="match status" value="1"/>
</dbReference>
<sequence length="170" mass="18640">MPEPSFDELLASSTKTALKLEFRDQYMTDDPAYLAWRAGNVDQAIREYAGWTETASSATARGVEIKRIRVVSEPMSDYIAFEHAVTAAVNVAGGEMVRWVPRSRVSAIALPGNDAWIFDEATVQFCLFAGDGRFVGNEVSAGPETVELCLLAFAAAWELGIDHELYSITL</sequence>
<evidence type="ECO:0000259" key="1">
    <source>
        <dbReference type="Pfam" id="PF21806"/>
    </source>
</evidence>
<accession>A0A7W9JEC1</accession>
<keyword evidence="3" id="KW-1185">Reference proteome</keyword>
<dbReference type="InterPro" id="IPR049244">
    <property type="entry name" value="DUF6879"/>
</dbReference>
<comment type="caution">
    <text evidence="2">The sequence shown here is derived from an EMBL/GenBank/DDBJ whole genome shotgun (WGS) entry which is preliminary data.</text>
</comment>
<protein>
    <recommendedName>
        <fullName evidence="1">DUF6879 domain-containing protein</fullName>
    </recommendedName>
</protein>
<dbReference type="RefSeq" id="WP_184803056.1">
    <property type="nucleotide sequence ID" value="NZ_JACHMY010000001.1"/>
</dbReference>